<keyword evidence="1" id="KW-0472">Membrane</keyword>
<dbReference type="Pfam" id="PF01569">
    <property type="entry name" value="PAP2"/>
    <property type="match status" value="1"/>
</dbReference>
<protein>
    <submittedName>
        <fullName evidence="3">Undecaprenyl-diphosphatase</fullName>
    </submittedName>
</protein>
<keyword evidence="1" id="KW-1133">Transmembrane helix</keyword>
<dbReference type="RefSeq" id="WP_186502842.1">
    <property type="nucleotide sequence ID" value="NZ_JACOGK010000012.1"/>
</dbReference>
<dbReference type="SUPFAM" id="SSF48317">
    <property type="entry name" value="Acid phosphatase/Vanadium-dependent haloperoxidase"/>
    <property type="match status" value="1"/>
</dbReference>
<evidence type="ECO:0000259" key="2">
    <source>
        <dbReference type="SMART" id="SM00014"/>
    </source>
</evidence>
<feature type="transmembrane region" description="Helical" evidence="1">
    <location>
        <begin position="65"/>
        <end position="89"/>
    </location>
</feature>
<feature type="domain" description="Phosphatidic acid phosphatase type 2/haloperoxidase" evidence="2">
    <location>
        <begin position="67"/>
        <end position="174"/>
    </location>
</feature>
<dbReference type="SMART" id="SM00014">
    <property type="entry name" value="acidPPc"/>
    <property type="match status" value="1"/>
</dbReference>
<dbReference type="CDD" id="cd03385">
    <property type="entry name" value="PAP2_BcrC_like"/>
    <property type="match status" value="1"/>
</dbReference>
<reference evidence="3 4" key="1">
    <citation type="submission" date="2020-08" db="EMBL/GenBank/DDBJ databases">
        <authorList>
            <person name="Liu C."/>
            <person name="Sun Q."/>
        </authorList>
    </citation>
    <scope>NUCLEOTIDE SEQUENCE [LARGE SCALE GENOMIC DNA]</scope>
    <source>
        <strain evidence="3 4">NSJ-59</strain>
    </source>
</reference>
<feature type="transmembrane region" description="Helical" evidence="1">
    <location>
        <begin position="157"/>
        <end position="174"/>
    </location>
</feature>
<dbReference type="EMBL" id="JACOGK010000012">
    <property type="protein sequence ID" value="MBC3536686.1"/>
    <property type="molecule type" value="Genomic_DNA"/>
</dbReference>
<feature type="transmembrane region" description="Helical" evidence="1">
    <location>
        <begin position="135"/>
        <end position="151"/>
    </location>
</feature>
<organism evidence="3 4">
    <name type="scientific">Megasphaera hominis</name>
    <dbReference type="NCBI Taxonomy" id="159836"/>
    <lineage>
        <taxon>Bacteria</taxon>
        <taxon>Bacillati</taxon>
        <taxon>Bacillota</taxon>
        <taxon>Negativicutes</taxon>
        <taxon>Veillonellales</taxon>
        <taxon>Veillonellaceae</taxon>
        <taxon>Megasphaera</taxon>
    </lineage>
</organism>
<keyword evidence="1" id="KW-0812">Transmembrane</keyword>
<dbReference type="Gene3D" id="1.20.144.10">
    <property type="entry name" value="Phosphatidic acid phosphatase type 2/haloperoxidase"/>
    <property type="match status" value="1"/>
</dbReference>
<feature type="transmembrane region" description="Helical" evidence="1">
    <location>
        <begin position="109"/>
        <end position="128"/>
    </location>
</feature>
<gene>
    <name evidence="3" type="ORF">H8J70_05415</name>
</gene>
<feature type="transmembrane region" description="Helical" evidence="1">
    <location>
        <begin position="37"/>
        <end position="53"/>
    </location>
</feature>
<dbReference type="PANTHER" id="PTHR14969:SF58">
    <property type="entry name" value="UNDECAPRENYL-DIPHOSPHATASE BCRC"/>
    <property type="match status" value="1"/>
</dbReference>
<name>A0ABR6VHE3_9FIRM</name>
<dbReference type="InterPro" id="IPR000326">
    <property type="entry name" value="PAP2/HPO"/>
</dbReference>
<dbReference type="InterPro" id="IPR033879">
    <property type="entry name" value="UPP_Pase"/>
</dbReference>
<evidence type="ECO:0000313" key="4">
    <source>
        <dbReference type="Proteomes" id="UP000606870"/>
    </source>
</evidence>
<comment type="caution">
    <text evidence="3">The sequence shown here is derived from an EMBL/GenBank/DDBJ whole genome shotgun (WGS) entry which is preliminary data.</text>
</comment>
<dbReference type="InterPro" id="IPR036938">
    <property type="entry name" value="PAP2/HPO_sf"/>
</dbReference>
<sequence>MFLTQLGAWDYHAFTLINNMAGQYAILDWLMKGLSRYSPEILVAFLVYLWFKGRAGTADQRDHRTFVILAIAGTVFALAIGQVIGTLWFRPRPFTVHLVNMLLPHGADASFPSHHALAAFAITTAAWFYDKRTGIVFGIFAILVGISRPFVGAHYPLDITGGAFIGIAAMTVVYKGRVILMKPAAFIVRIYEKIEFTIPGLRALHW</sequence>
<keyword evidence="4" id="KW-1185">Reference proteome</keyword>
<dbReference type="PANTHER" id="PTHR14969">
    <property type="entry name" value="SPHINGOSINE-1-PHOSPHATE PHOSPHOHYDROLASE"/>
    <property type="match status" value="1"/>
</dbReference>
<evidence type="ECO:0000313" key="3">
    <source>
        <dbReference type="EMBL" id="MBC3536686.1"/>
    </source>
</evidence>
<proteinExistence type="predicted"/>
<accession>A0ABR6VHE3</accession>
<evidence type="ECO:0000256" key="1">
    <source>
        <dbReference type="SAM" id="Phobius"/>
    </source>
</evidence>
<dbReference type="Proteomes" id="UP000606870">
    <property type="component" value="Unassembled WGS sequence"/>
</dbReference>